<dbReference type="STRING" id="5722.A2E5V8"/>
<dbReference type="Pfam" id="PF12796">
    <property type="entry name" value="Ank_2"/>
    <property type="match status" value="3"/>
</dbReference>
<organism evidence="4 5">
    <name type="scientific">Trichomonas vaginalis (strain ATCC PRA-98 / G3)</name>
    <dbReference type="NCBI Taxonomy" id="412133"/>
    <lineage>
        <taxon>Eukaryota</taxon>
        <taxon>Metamonada</taxon>
        <taxon>Parabasalia</taxon>
        <taxon>Trichomonadida</taxon>
        <taxon>Trichomonadidae</taxon>
        <taxon>Trichomonas</taxon>
    </lineage>
</organism>
<dbReference type="SMR" id="A2E5V8"/>
<dbReference type="VEuPathDB" id="TrichDB:TVAGG3_0419420"/>
<proteinExistence type="predicted"/>
<evidence type="ECO:0000256" key="1">
    <source>
        <dbReference type="ARBA" id="ARBA00022737"/>
    </source>
</evidence>
<keyword evidence="2 3" id="KW-0040">ANK repeat</keyword>
<keyword evidence="1" id="KW-0677">Repeat</keyword>
<reference evidence="4" key="2">
    <citation type="journal article" date="2007" name="Science">
        <title>Draft genome sequence of the sexually transmitted pathogen Trichomonas vaginalis.</title>
        <authorList>
            <person name="Carlton J.M."/>
            <person name="Hirt R.P."/>
            <person name="Silva J.C."/>
            <person name="Delcher A.L."/>
            <person name="Schatz M."/>
            <person name="Zhao Q."/>
            <person name="Wortman J.R."/>
            <person name="Bidwell S.L."/>
            <person name="Alsmark U.C.M."/>
            <person name="Besteiro S."/>
            <person name="Sicheritz-Ponten T."/>
            <person name="Noel C.J."/>
            <person name="Dacks J.B."/>
            <person name="Foster P.G."/>
            <person name="Simillion C."/>
            <person name="Van de Peer Y."/>
            <person name="Miranda-Saavedra D."/>
            <person name="Barton G.J."/>
            <person name="Westrop G.D."/>
            <person name="Mueller S."/>
            <person name="Dessi D."/>
            <person name="Fiori P.L."/>
            <person name="Ren Q."/>
            <person name="Paulsen I."/>
            <person name="Zhang H."/>
            <person name="Bastida-Corcuera F.D."/>
            <person name="Simoes-Barbosa A."/>
            <person name="Brown M.T."/>
            <person name="Hayes R.D."/>
            <person name="Mukherjee M."/>
            <person name="Okumura C.Y."/>
            <person name="Schneider R."/>
            <person name="Smith A.J."/>
            <person name="Vanacova S."/>
            <person name="Villalvazo M."/>
            <person name="Haas B.J."/>
            <person name="Pertea M."/>
            <person name="Feldblyum T.V."/>
            <person name="Utterback T.R."/>
            <person name="Shu C.L."/>
            <person name="Osoegawa K."/>
            <person name="de Jong P.J."/>
            <person name="Hrdy I."/>
            <person name="Horvathova L."/>
            <person name="Zubacova Z."/>
            <person name="Dolezal P."/>
            <person name="Malik S.B."/>
            <person name="Logsdon J.M. Jr."/>
            <person name="Henze K."/>
            <person name="Gupta A."/>
            <person name="Wang C.C."/>
            <person name="Dunne R.L."/>
            <person name="Upcroft J.A."/>
            <person name="Upcroft P."/>
            <person name="White O."/>
            <person name="Salzberg S.L."/>
            <person name="Tang P."/>
            <person name="Chiu C.-H."/>
            <person name="Lee Y.-S."/>
            <person name="Embley T.M."/>
            <person name="Coombs G.H."/>
            <person name="Mottram J.C."/>
            <person name="Tachezy J."/>
            <person name="Fraser-Liggett C.M."/>
            <person name="Johnson P.J."/>
        </authorList>
    </citation>
    <scope>NUCLEOTIDE SEQUENCE [LARGE SCALE GENOMIC DNA]</scope>
    <source>
        <strain evidence="4">G3</strain>
    </source>
</reference>
<sequence length="405" mass="46220">MRDVSNAIYRFIVDDDAESLASILSNYQDPNLKLTKPTDYKYPALITIWPWPIHVAAFLGSERCYNSLLNYGADENIKIAKKLDVRHYAAAGGQLSILRRFSDFDDYSMIYAIQYGNLDCVKFIWSKGIDFSSDYVFVHEACESKSLDIVQFIYDQCPDFKKIASRLYDDHTGLMRAAKSGCVDIVNFLLKLGLKDNVTSKSGLTAIFLAARYGSLSCVKALVESGSRFKSRNRKYNCFVEAATQGHLDIVKYLLDKGIDINITTIDGYDALACAIEKSRLSVVKYLLMKGAKKTRDSKEFAQTTPEIYDYFINHDGAIDPISVLEKIVLDNLKNIKLAKHLFENYIKLDDLPHDLISEMFKRDKIITRNYRVSKGAFSTALYMRLLKEIYADYKYIIKNMNICI</sequence>
<evidence type="ECO:0000256" key="3">
    <source>
        <dbReference type="PROSITE-ProRule" id="PRU00023"/>
    </source>
</evidence>
<feature type="repeat" description="ANK" evidence="3">
    <location>
        <begin position="169"/>
        <end position="201"/>
    </location>
</feature>
<feature type="repeat" description="ANK" evidence="3">
    <location>
        <begin position="202"/>
        <end position="234"/>
    </location>
</feature>
<name>A2E5V8_TRIV3</name>
<dbReference type="InterPro" id="IPR036770">
    <property type="entry name" value="Ankyrin_rpt-contain_sf"/>
</dbReference>
<evidence type="ECO:0000313" key="4">
    <source>
        <dbReference type="EMBL" id="EAY11915.1"/>
    </source>
</evidence>
<protein>
    <submittedName>
        <fullName evidence="4">Uncharacterized protein</fullName>
    </submittedName>
</protein>
<feature type="repeat" description="ANK" evidence="3">
    <location>
        <begin position="242"/>
        <end position="266"/>
    </location>
</feature>
<dbReference type="VEuPathDB" id="TrichDB:TVAG_399200"/>
<dbReference type="PANTHER" id="PTHR24198:SF165">
    <property type="entry name" value="ANKYRIN REPEAT-CONTAINING PROTEIN-RELATED"/>
    <property type="match status" value="1"/>
</dbReference>
<dbReference type="eggNOG" id="KOG4177">
    <property type="taxonomic scope" value="Eukaryota"/>
</dbReference>
<evidence type="ECO:0000256" key="2">
    <source>
        <dbReference type="ARBA" id="ARBA00023043"/>
    </source>
</evidence>
<dbReference type="PANTHER" id="PTHR24198">
    <property type="entry name" value="ANKYRIN REPEAT AND PROTEIN KINASE DOMAIN-CONTAINING PROTEIN"/>
    <property type="match status" value="1"/>
</dbReference>
<accession>A2E5V8</accession>
<dbReference type="SMART" id="SM00248">
    <property type="entry name" value="ANK"/>
    <property type="match status" value="7"/>
</dbReference>
<dbReference type="Gene3D" id="1.25.40.20">
    <property type="entry name" value="Ankyrin repeat-containing domain"/>
    <property type="match status" value="1"/>
</dbReference>
<dbReference type="SUPFAM" id="SSF48403">
    <property type="entry name" value="Ankyrin repeat"/>
    <property type="match status" value="1"/>
</dbReference>
<dbReference type="OrthoDB" id="194358at2759"/>
<dbReference type="AlphaFoldDB" id="A2E5V8"/>
<keyword evidence="5" id="KW-1185">Reference proteome</keyword>
<evidence type="ECO:0000313" key="5">
    <source>
        <dbReference type="Proteomes" id="UP000001542"/>
    </source>
</evidence>
<dbReference type="InParanoid" id="A2E5V8"/>
<dbReference type="PROSITE" id="PS50088">
    <property type="entry name" value="ANK_REPEAT"/>
    <property type="match status" value="3"/>
</dbReference>
<reference evidence="4" key="1">
    <citation type="submission" date="2006-10" db="EMBL/GenBank/DDBJ databases">
        <authorList>
            <person name="Amadeo P."/>
            <person name="Zhao Q."/>
            <person name="Wortman J."/>
            <person name="Fraser-Liggett C."/>
            <person name="Carlton J."/>
        </authorList>
    </citation>
    <scope>NUCLEOTIDE SEQUENCE</scope>
    <source>
        <strain evidence="4">G3</strain>
    </source>
</reference>
<dbReference type="EMBL" id="DS113310">
    <property type="protein sequence ID" value="EAY11915.1"/>
    <property type="molecule type" value="Genomic_DNA"/>
</dbReference>
<gene>
    <name evidence="4" type="ORF">TVAG_399200</name>
</gene>
<dbReference type="PROSITE" id="PS50297">
    <property type="entry name" value="ANK_REP_REGION"/>
    <property type="match status" value="1"/>
</dbReference>
<dbReference type="InterPro" id="IPR002110">
    <property type="entry name" value="Ankyrin_rpt"/>
</dbReference>
<dbReference type="Proteomes" id="UP000001542">
    <property type="component" value="Unassembled WGS sequence"/>
</dbReference>